<evidence type="ECO:0000256" key="6">
    <source>
        <dbReference type="SAM" id="Phobius"/>
    </source>
</evidence>
<dbReference type="GeneID" id="62193807"/>
<evidence type="ECO:0000256" key="2">
    <source>
        <dbReference type="ARBA" id="ARBA00009561"/>
    </source>
</evidence>
<accession>A0A875RVR7</accession>
<dbReference type="GO" id="GO:0018279">
    <property type="term" value="P:protein N-linked glycosylation via asparagine"/>
    <property type="evidence" value="ECO:0007669"/>
    <property type="project" value="TreeGrafter"/>
</dbReference>
<dbReference type="AlphaFoldDB" id="A0A875RVR7"/>
<dbReference type="PANTHER" id="PTHR12692">
    <property type="entry name" value="DOLICHYL-DIPHOSPHOOLIGOSACCHARIDE--PROTEIN GLYCOSYLTRANSFERASE-RELATED"/>
    <property type="match status" value="1"/>
</dbReference>
<dbReference type="CDD" id="cd02947">
    <property type="entry name" value="TRX_family"/>
    <property type="match status" value="1"/>
</dbReference>
<comment type="subcellular location">
    <subcellularLocation>
        <location evidence="1">Endoplasmic reticulum membrane</location>
        <topology evidence="1">Multi-pass membrane protein</topology>
    </subcellularLocation>
</comment>
<organism evidence="7 8">
    <name type="scientific">Eeniella nana</name>
    <name type="common">Yeast</name>
    <name type="synonym">Brettanomyces nanus</name>
    <dbReference type="NCBI Taxonomy" id="13502"/>
    <lineage>
        <taxon>Eukaryota</taxon>
        <taxon>Fungi</taxon>
        <taxon>Dikarya</taxon>
        <taxon>Ascomycota</taxon>
        <taxon>Saccharomycotina</taxon>
        <taxon>Pichiomycetes</taxon>
        <taxon>Pichiales</taxon>
        <taxon>Pichiaceae</taxon>
        <taxon>Brettanomyces</taxon>
    </lineage>
</organism>
<name>A0A875RVR7_EENNA</name>
<dbReference type="GO" id="GO:0008250">
    <property type="term" value="C:oligosaccharyltransferase complex"/>
    <property type="evidence" value="ECO:0007669"/>
    <property type="project" value="TreeGrafter"/>
</dbReference>
<keyword evidence="8" id="KW-1185">Reference proteome</keyword>
<sequence length="345" mass="39053">MIFLIVASVVQAALPKSLLRQRASESDSNVILVQSDEFEPVFNRSNDRDYFMVTLLTASHAEASCDLCKSVQPLFEEIASTVGRKEPNADIFFLHIDAHENLANLKEYGIRSVPQLWIYPPFQLIYKESSDIDSTDDYDSRQIFPKNLNITSEHYAFTLSNEIPESVLELDLAMFISHICHVNIQIDKGIEMQTLVKSFVAFTIVFRLLKKKGRKVLDLLSDWRLYCGLSIILIYINMSGLNFCIQRGVPFLSRSSTGNIQLMTGGVQYQQGVEIAISIAFQVSFTLFLVVLLLSPEYLEEGNKGLAVTISVVSIFLTYNTFTTAFLAKDHGYPFNVVEMFHQKL</sequence>
<feature type="transmembrane region" description="Helical" evidence="6">
    <location>
        <begin position="275"/>
        <end position="294"/>
    </location>
</feature>
<feature type="transmembrane region" description="Helical" evidence="6">
    <location>
        <begin position="306"/>
        <end position="328"/>
    </location>
</feature>
<gene>
    <name evidence="7" type="ORF">FOA43_000406</name>
</gene>
<keyword evidence="5 6" id="KW-0472">Membrane</keyword>
<dbReference type="PANTHER" id="PTHR12692:SF3">
    <property type="entry name" value="DOLICHYL-DIPHOSPHOOLIGOSACCHARIDE--PROTEIN GLYCOSYLTRANSFERASE SUBUNIT OST6"/>
    <property type="match status" value="1"/>
</dbReference>
<evidence type="ECO:0000256" key="3">
    <source>
        <dbReference type="ARBA" id="ARBA00022692"/>
    </source>
</evidence>
<dbReference type="OrthoDB" id="67566at2759"/>
<dbReference type="Gene3D" id="3.40.30.10">
    <property type="entry name" value="Glutaredoxin"/>
    <property type="match status" value="1"/>
</dbReference>
<reference evidence="7" key="1">
    <citation type="submission" date="2020-10" db="EMBL/GenBank/DDBJ databases">
        <authorList>
            <person name="Roach M.J.R."/>
        </authorList>
    </citation>
    <scope>NUCLEOTIDE SEQUENCE</scope>
    <source>
        <strain evidence="7">CBS 1945</strain>
    </source>
</reference>
<dbReference type="Pfam" id="PF04756">
    <property type="entry name" value="OST3_OST6"/>
    <property type="match status" value="1"/>
</dbReference>
<dbReference type="InterPro" id="IPR036249">
    <property type="entry name" value="Thioredoxin-like_sf"/>
</dbReference>
<keyword evidence="4 6" id="KW-1133">Transmembrane helix</keyword>
<dbReference type="RefSeq" id="XP_038776666.1">
    <property type="nucleotide sequence ID" value="XM_038920738.1"/>
</dbReference>
<proteinExistence type="inferred from homology"/>
<dbReference type="Proteomes" id="UP000662931">
    <property type="component" value="Chromosome 1"/>
</dbReference>
<evidence type="ECO:0000256" key="5">
    <source>
        <dbReference type="ARBA" id="ARBA00023136"/>
    </source>
</evidence>
<dbReference type="InterPro" id="IPR021149">
    <property type="entry name" value="OligosaccharylTrfase_OST3/OST6"/>
</dbReference>
<dbReference type="KEGG" id="bnn:FOA43_000406"/>
<evidence type="ECO:0000313" key="7">
    <source>
        <dbReference type="EMBL" id="QPG73101.1"/>
    </source>
</evidence>
<dbReference type="EMBL" id="CP064812">
    <property type="protein sequence ID" value="QPG73101.1"/>
    <property type="molecule type" value="Genomic_DNA"/>
</dbReference>
<comment type="similarity">
    <text evidence="2">Belongs to the OST3/OST6 family.</text>
</comment>
<keyword evidence="3 6" id="KW-0812">Transmembrane</keyword>
<evidence type="ECO:0000256" key="4">
    <source>
        <dbReference type="ARBA" id="ARBA00022989"/>
    </source>
</evidence>
<evidence type="ECO:0000313" key="8">
    <source>
        <dbReference type="Proteomes" id="UP000662931"/>
    </source>
</evidence>
<dbReference type="SUPFAM" id="SSF52833">
    <property type="entry name" value="Thioredoxin-like"/>
    <property type="match status" value="1"/>
</dbReference>
<protein>
    <submittedName>
        <fullName evidence="7">Uncharacterized protein</fullName>
    </submittedName>
</protein>
<evidence type="ECO:0000256" key="1">
    <source>
        <dbReference type="ARBA" id="ARBA00004477"/>
    </source>
</evidence>